<dbReference type="Proteomes" id="UP000073492">
    <property type="component" value="Unassembled WGS sequence"/>
</dbReference>
<protein>
    <submittedName>
        <fullName evidence="2">Uncharacterized protein</fullName>
    </submittedName>
</protein>
<reference evidence="2 3" key="1">
    <citation type="submission" date="2015-07" db="EMBL/GenBank/DDBJ databases">
        <title>Comparative genomics of the Sigatoka disease complex on banana suggests a link between parallel evolutionary changes in Pseudocercospora fijiensis and Pseudocercospora eumusae and increased virulence on the banana host.</title>
        <authorList>
            <person name="Chang T.-C."/>
            <person name="Salvucci A."/>
            <person name="Crous P.W."/>
            <person name="Stergiopoulos I."/>
        </authorList>
    </citation>
    <scope>NUCLEOTIDE SEQUENCE [LARGE SCALE GENOMIC DNA]</scope>
    <source>
        <strain evidence="2 3">CBS 116634</strain>
    </source>
</reference>
<sequence length="50" mass="5338">MSQHLSPLMLHEPVLSSKPALRPSTSVGMENTGLYAMDPSLLGSVLDESL</sequence>
<feature type="region of interest" description="Disordered" evidence="1">
    <location>
        <begin position="1"/>
        <end position="25"/>
    </location>
</feature>
<evidence type="ECO:0000313" key="2">
    <source>
        <dbReference type="EMBL" id="KXT00479.1"/>
    </source>
</evidence>
<dbReference type="AlphaFoldDB" id="A0A139HDM6"/>
<evidence type="ECO:0000256" key="1">
    <source>
        <dbReference type="SAM" id="MobiDB-lite"/>
    </source>
</evidence>
<comment type="caution">
    <text evidence="2">The sequence shown here is derived from an EMBL/GenBank/DDBJ whole genome shotgun (WGS) entry which is preliminary data.</text>
</comment>
<accession>A0A139HDM6</accession>
<organism evidence="2 3">
    <name type="scientific">Pseudocercospora musae</name>
    <dbReference type="NCBI Taxonomy" id="113226"/>
    <lineage>
        <taxon>Eukaryota</taxon>
        <taxon>Fungi</taxon>
        <taxon>Dikarya</taxon>
        <taxon>Ascomycota</taxon>
        <taxon>Pezizomycotina</taxon>
        <taxon>Dothideomycetes</taxon>
        <taxon>Dothideomycetidae</taxon>
        <taxon>Mycosphaerellales</taxon>
        <taxon>Mycosphaerellaceae</taxon>
        <taxon>Pseudocercospora</taxon>
    </lineage>
</organism>
<gene>
    <name evidence="2" type="ORF">AC579_659</name>
</gene>
<dbReference type="EMBL" id="LFZO01000680">
    <property type="protein sequence ID" value="KXT00479.1"/>
    <property type="molecule type" value="Genomic_DNA"/>
</dbReference>
<evidence type="ECO:0000313" key="3">
    <source>
        <dbReference type="Proteomes" id="UP000073492"/>
    </source>
</evidence>
<name>A0A139HDM6_9PEZI</name>
<keyword evidence="3" id="KW-1185">Reference proteome</keyword>
<proteinExistence type="predicted"/>